<name>A0AA46PBE6_9GAMM</name>
<evidence type="ECO:0000313" key="3">
    <source>
        <dbReference type="Proteomes" id="UP001164081"/>
    </source>
</evidence>
<protein>
    <submittedName>
        <fullName evidence="2">Uncharacterized protein</fullName>
    </submittedName>
</protein>
<organism evidence="2 3">
    <name type="scientific">Acinetobacter ursingii</name>
    <dbReference type="NCBI Taxonomy" id="108980"/>
    <lineage>
        <taxon>Bacteria</taxon>
        <taxon>Pseudomonadati</taxon>
        <taxon>Pseudomonadota</taxon>
        <taxon>Gammaproteobacteria</taxon>
        <taxon>Moraxellales</taxon>
        <taxon>Moraxellaceae</taxon>
        <taxon>Acinetobacter</taxon>
    </lineage>
</organism>
<dbReference type="EMBL" id="CP089047">
    <property type="protein sequence ID" value="UYF77421.1"/>
    <property type="molecule type" value="Genomic_DNA"/>
</dbReference>
<accession>A0AA46PBE6</accession>
<proteinExistence type="predicted"/>
<dbReference type="AlphaFoldDB" id="A0AA46PBE6"/>
<keyword evidence="2" id="KW-0614">Plasmid</keyword>
<feature type="chain" id="PRO_5041234314" evidence="1">
    <location>
        <begin position="24"/>
        <end position="116"/>
    </location>
</feature>
<sequence length="116" mass="12789">MKKISLILCSALSVSIYATSAIANTGLDNQYYQAVQKLQDNPLSLNMKETDQKYIGIYTSVKNTMLSLNAQKNTTVFNQFKNQIESECNKLKTGSAENVSSSYCKASLNAAIYAKL</sequence>
<feature type="signal peptide" evidence="1">
    <location>
        <begin position="1"/>
        <end position="23"/>
    </location>
</feature>
<reference evidence="2" key="1">
    <citation type="journal article" date="2022" name="J Glob Antimicrob Resist">
        <title>Comparative analysis of IMP-4- and OXA-58-containing plasmids of three carbapenemase-producing Acinetobacter ursingii strains in the Netherlands.</title>
        <authorList>
            <person name="Hendrickx A.P.A."/>
            <person name="Schade R.P."/>
            <person name="Landman F."/>
            <person name="Bosch T."/>
            <person name="Schouls L.M."/>
            <person name="van Dijk K."/>
        </authorList>
    </citation>
    <scope>NUCLEOTIDE SEQUENCE</scope>
    <source>
        <strain evidence="2">RIVM_C010761</strain>
    </source>
</reference>
<dbReference type="Proteomes" id="UP001164081">
    <property type="component" value="Plasmid pRIVM_C010761_3"/>
</dbReference>
<gene>
    <name evidence="2" type="ORF">LSO58_18470</name>
</gene>
<dbReference type="RefSeq" id="WP_225761872.1">
    <property type="nucleotide sequence ID" value="NZ_CP089047.1"/>
</dbReference>
<geneLocation type="plasmid" evidence="2 3">
    <name>pRIVM_C010761_3</name>
</geneLocation>
<evidence type="ECO:0000313" key="2">
    <source>
        <dbReference type="EMBL" id="UYF77421.1"/>
    </source>
</evidence>
<evidence type="ECO:0000256" key="1">
    <source>
        <dbReference type="SAM" id="SignalP"/>
    </source>
</evidence>
<keyword evidence="1" id="KW-0732">Signal</keyword>